<feature type="site" description="Interaction with DNA" evidence="7">
    <location>
        <position position="87"/>
    </location>
</feature>
<dbReference type="CDD" id="cd00187">
    <property type="entry name" value="TOP4c"/>
    <property type="match status" value="1"/>
</dbReference>
<reference evidence="12" key="1">
    <citation type="submission" date="2020-03" db="EMBL/GenBank/DDBJ databases">
        <title>Complete genome sequence of sulfur-oxidizing bacterium skT11.</title>
        <authorList>
            <person name="Kanda M."/>
            <person name="Kojima H."/>
            <person name="Fukui M."/>
        </authorList>
    </citation>
    <scope>NUCLEOTIDE SEQUENCE [LARGE SCALE GENOMIC DNA]</scope>
    <source>
        <strain evidence="12">skT11</strain>
    </source>
</reference>
<feature type="region of interest" description="Disordered" evidence="9">
    <location>
        <begin position="1"/>
        <end position="49"/>
    </location>
</feature>
<keyword evidence="2 7" id="KW-1003">Cell membrane</keyword>
<dbReference type="GO" id="GO:0005694">
    <property type="term" value="C:chromosome"/>
    <property type="evidence" value="ECO:0007669"/>
    <property type="project" value="InterPro"/>
</dbReference>
<comment type="subunit">
    <text evidence="7">Heterotetramer composed of ParC and ParE.</text>
</comment>
<dbReference type="Gene3D" id="3.30.1360.40">
    <property type="match status" value="1"/>
</dbReference>
<dbReference type="GO" id="GO:0003677">
    <property type="term" value="F:DNA binding"/>
    <property type="evidence" value="ECO:0007669"/>
    <property type="project" value="UniProtKB-UniRule"/>
</dbReference>
<dbReference type="InterPro" id="IPR006691">
    <property type="entry name" value="GyrA/parC_rep"/>
</dbReference>
<feature type="site" description="Transition state stabilizer" evidence="7">
    <location>
        <position position="166"/>
    </location>
</feature>
<evidence type="ECO:0000256" key="6">
    <source>
        <dbReference type="ARBA" id="ARBA00023235"/>
    </source>
</evidence>
<dbReference type="GO" id="GO:0005737">
    <property type="term" value="C:cytoplasm"/>
    <property type="evidence" value="ECO:0007669"/>
    <property type="project" value="TreeGrafter"/>
</dbReference>
<name>A0A6F8V9Q1_9PROT</name>
<evidence type="ECO:0000313" key="12">
    <source>
        <dbReference type="Proteomes" id="UP000502260"/>
    </source>
</evidence>
<feature type="site" description="Interaction with DNA" evidence="7">
    <location>
        <position position="125"/>
    </location>
</feature>
<evidence type="ECO:0000256" key="3">
    <source>
        <dbReference type="ARBA" id="ARBA00023029"/>
    </source>
</evidence>
<dbReference type="SMART" id="SM00434">
    <property type="entry name" value="TOP4c"/>
    <property type="match status" value="1"/>
</dbReference>
<comment type="function">
    <text evidence="7">Topoisomerase IV is essential for chromosome segregation. It relaxes supercoiled DNA. Performs the decatenation events required during the replication of a circular DNA molecule.</text>
</comment>
<dbReference type="Pfam" id="PF03989">
    <property type="entry name" value="DNA_gyraseA_C"/>
    <property type="match status" value="2"/>
</dbReference>
<evidence type="ECO:0000256" key="8">
    <source>
        <dbReference type="PROSITE-ProRule" id="PRU01384"/>
    </source>
</evidence>
<dbReference type="NCBIfam" id="TIGR01062">
    <property type="entry name" value="parC_Gneg"/>
    <property type="match status" value="1"/>
</dbReference>
<dbReference type="InterPro" id="IPR013757">
    <property type="entry name" value="Topo_IIA_A_a_sf"/>
</dbReference>
<dbReference type="PANTHER" id="PTHR43493:SF1">
    <property type="entry name" value="DNA TOPOISOMERASE 4 SUBUNIT A"/>
    <property type="match status" value="1"/>
</dbReference>
<feature type="compositionally biased region" description="Pro residues" evidence="9">
    <location>
        <begin position="35"/>
        <end position="45"/>
    </location>
</feature>
<dbReference type="Proteomes" id="UP000502260">
    <property type="component" value="Chromosome"/>
</dbReference>
<evidence type="ECO:0000313" key="11">
    <source>
        <dbReference type="EMBL" id="BCB26050.1"/>
    </source>
</evidence>
<dbReference type="InterPro" id="IPR035516">
    <property type="entry name" value="Gyrase/topoIV_suA_C"/>
</dbReference>
<comment type="similarity">
    <text evidence="7">Belongs to the type II topoisomerase GyrA/ParC subunit family. ParC type 1 subfamily.</text>
</comment>
<dbReference type="GO" id="GO:0019897">
    <property type="term" value="C:extrinsic component of plasma membrane"/>
    <property type="evidence" value="ECO:0007669"/>
    <property type="project" value="UniProtKB-UniRule"/>
</dbReference>
<evidence type="ECO:0000256" key="4">
    <source>
        <dbReference type="ARBA" id="ARBA00023125"/>
    </source>
</evidence>
<dbReference type="PROSITE" id="PS52040">
    <property type="entry name" value="TOPO_IIA"/>
    <property type="match status" value="1"/>
</dbReference>
<dbReference type="GO" id="GO:0006265">
    <property type="term" value="P:DNA topological change"/>
    <property type="evidence" value="ECO:0007669"/>
    <property type="project" value="UniProtKB-UniRule"/>
</dbReference>
<comment type="catalytic activity">
    <reaction evidence="1 7 8">
        <text>ATP-dependent breakage, passage and rejoining of double-stranded DNA.</text>
        <dbReference type="EC" id="5.6.2.2"/>
    </reaction>
</comment>
<dbReference type="Pfam" id="PF00521">
    <property type="entry name" value="DNA_topoisoIV"/>
    <property type="match status" value="1"/>
</dbReference>
<dbReference type="Gene3D" id="3.90.199.10">
    <property type="entry name" value="Topoisomerase II, domain 5"/>
    <property type="match status" value="1"/>
</dbReference>
<evidence type="ECO:0000259" key="10">
    <source>
        <dbReference type="PROSITE" id="PS52040"/>
    </source>
</evidence>
<dbReference type="InterPro" id="IPR013758">
    <property type="entry name" value="Topo_IIA_A/C_ab"/>
</dbReference>
<dbReference type="PANTHER" id="PTHR43493">
    <property type="entry name" value="DNA GYRASE/TOPOISOMERASE SUBUNIT A"/>
    <property type="match status" value="1"/>
</dbReference>
<dbReference type="InterPro" id="IPR005742">
    <property type="entry name" value="TopoIV_A_Gneg"/>
</dbReference>
<dbReference type="EC" id="5.6.2.2" evidence="7"/>
<sequence length="802" mass="87784">MKDEIDSNTPDLFVHLEASGEMPEGHELNAAPPELSEPPEPPAPPEEAVAVEEPHDDLADYAKAAYLAYAMAVSKSRAIPDVRDGQKPVQRRILYAMREMGNESDKPHKKSARIVGDVIGKYHPHGDSAVYEAAVRMAQDFSLRYPLIDGQGNFGSLDGDSAAAMRYTEVRLTPIAQLLLAELDQGTVDYRQNYDGSFQEPTVLPARLPFLLLNGASGIGVGIATEVPPHNLREVCEVAACMIESPAFSEAQMLDMIPGPDFPGGGQILSSNQEIRNAYSSGRGTIAVRARYVFEEMARGQWQMVITELPPGASAAKVLSEIETLTNPQPKLGKKSVDQGQMQTKTLLLSLLETARDESDKEQSVRIVFGPKSSRIDRDEFARTLMAYTSLETTVSFNLVQVGLDGNPMQKSLFTILTEWCQFRIKTVEKRLGHRLGKVNERIHILEGRHTVFLNIDEVIKLIRESDEPKQALMERFALSERQADDILEIRLRQLSRLEGIKIEQEIAELMKERGKLESLLANPTRMKALVAREIREDAKKFGDDRRTLILQEKRASLSEAAVLDEPVTIILSEKGWLRQRQGHGLDLAALSFKEGDMLFAAHECRSPDALILLASDGRAYTVTASQIPGGKGDGVPAASLIGLQAGTRVISLLTGAAQDKVLLSSSGGYGFVTTIGDMSSRQKGGKLLMTLEDGERVLPPARVPSQGLCYVACASSSDRLLVFPLAEVRQVPKGRGVILMGLGDKDTLKLVSVFTGALSVKGVRRGRAVEDAVRFDVAKRARMGTTINMKIEVLLGGEAQK</sequence>
<dbReference type="SUPFAM" id="SSF101904">
    <property type="entry name" value="GyrA/ParC C-terminal domain-like"/>
    <property type="match status" value="1"/>
</dbReference>
<keyword evidence="12" id="KW-1185">Reference proteome</keyword>
<dbReference type="HAMAP" id="MF_00936">
    <property type="entry name" value="ParC_type1"/>
    <property type="match status" value="1"/>
</dbReference>
<feature type="active site" description="O-(5'-phospho-DNA)-tyrosine intermediate" evidence="7 8">
    <location>
        <position position="167"/>
    </location>
</feature>
<dbReference type="Gene3D" id="1.10.268.10">
    <property type="entry name" value="Topoisomerase, domain 3"/>
    <property type="match status" value="1"/>
</dbReference>
<dbReference type="RefSeq" id="WP_173061107.1">
    <property type="nucleotide sequence ID" value="NZ_AP022853.1"/>
</dbReference>
<dbReference type="EMBL" id="AP022853">
    <property type="protein sequence ID" value="BCB26050.1"/>
    <property type="molecule type" value="Genomic_DNA"/>
</dbReference>
<dbReference type="InterPro" id="IPR013760">
    <property type="entry name" value="Topo_IIA-like_dom_sf"/>
</dbReference>
<dbReference type="KEGG" id="slac:SKTS_09360"/>
<dbReference type="GO" id="GO:0005524">
    <property type="term" value="F:ATP binding"/>
    <property type="evidence" value="ECO:0007669"/>
    <property type="project" value="InterPro"/>
</dbReference>
<proteinExistence type="inferred from homology"/>
<comment type="subcellular location">
    <subcellularLocation>
        <location evidence="7">Cell membrane</location>
        <topology evidence="7">Peripheral membrane protein</topology>
    </subcellularLocation>
</comment>
<dbReference type="GO" id="GO:0007059">
    <property type="term" value="P:chromosome segregation"/>
    <property type="evidence" value="ECO:0007669"/>
    <property type="project" value="UniProtKB-UniRule"/>
</dbReference>
<keyword evidence="5 7" id="KW-0472">Membrane</keyword>
<dbReference type="InterPro" id="IPR002205">
    <property type="entry name" value="Topo_IIA_dom_A"/>
</dbReference>
<protein>
    <recommendedName>
        <fullName evidence="7">DNA topoisomerase 4 subunit A</fullName>
        <ecNumber evidence="7">5.6.2.2</ecNumber>
    </recommendedName>
    <alternativeName>
        <fullName evidence="7">Topoisomerase IV subunit A</fullName>
    </alternativeName>
</protein>
<dbReference type="Gene3D" id="2.120.10.90">
    <property type="entry name" value="DNA gyrase/topoisomerase IV, subunit A, C-terminal"/>
    <property type="match status" value="1"/>
</dbReference>
<keyword evidence="6 7" id="KW-0413">Isomerase</keyword>
<dbReference type="AlphaFoldDB" id="A0A6F8V9Q1"/>
<evidence type="ECO:0000256" key="9">
    <source>
        <dbReference type="SAM" id="MobiDB-lite"/>
    </source>
</evidence>
<gene>
    <name evidence="7 11" type="primary">parC</name>
    <name evidence="11" type="ORF">SKTS_09360</name>
</gene>
<evidence type="ECO:0000256" key="7">
    <source>
        <dbReference type="HAMAP-Rule" id="MF_00936"/>
    </source>
</evidence>
<dbReference type="FunFam" id="1.10.268.10:FF:000001">
    <property type="entry name" value="DNA gyrase subunit A"/>
    <property type="match status" value="1"/>
</dbReference>
<feature type="site" description="Interaction with DNA" evidence="7">
    <location>
        <position position="123"/>
    </location>
</feature>
<dbReference type="InterPro" id="IPR050220">
    <property type="entry name" value="Type_II_DNA_Topoisomerases"/>
</dbReference>
<accession>A0A6F8V9Q1</accession>
<dbReference type="GO" id="GO:0009330">
    <property type="term" value="C:DNA topoisomerase type II (double strand cut, ATP-hydrolyzing) complex"/>
    <property type="evidence" value="ECO:0007669"/>
    <property type="project" value="TreeGrafter"/>
</dbReference>
<evidence type="ECO:0000256" key="5">
    <source>
        <dbReference type="ARBA" id="ARBA00023136"/>
    </source>
</evidence>
<dbReference type="NCBIfam" id="NF004044">
    <property type="entry name" value="PRK05561.1"/>
    <property type="match status" value="1"/>
</dbReference>
<dbReference type="GO" id="GO:0003918">
    <property type="term" value="F:DNA topoisomerase type II (double strand cut, ATP-hydrolyzing) activity"/>
    <property type="evidence" value="ECO:0007669"/>
    <property type="project" value="UniProtKB-UniRule"/>
</dbReference>
<organism evidence="11 12">
    <name type="scientific">Sulfurimicrobium lacus</name>
    <dbReference type="NCBI Taxonomy" id="2715678"/>
    <lineage>
        <taxon>Bacteria</taxon>
        <taxon>Pseudomonadati</taxon>
        <taxon>Pseudomonadota</taxon>
        <taxon>Betaproteobacteria</taxon>
        <taxon>Nitrosomonadales</taxon>
        <taxon>Sulfuricellaceae</taxon>
        <taxon>Sulfurimicrobium</taxon>
    </lineage>
</organism>
<evidence type="ECO:0000256" key="1">
    <source>
        <dbReference type="ARBA" id="ARBA00000185"/>
    </source>
</evidence>
<evidence type="ECO:0000256" key="2">
    <source>
        <dbReference type="ARBA" id="ARBA00022475"/>
    </source>
</evidence>
<keyword evidence="3 7" id="KW-0799">Topoisomerase</keyword>
<dbReference type="SUPFAM" id="SSF56719">
    <property type="entry name" value="Type II DNA topoisomerase"/>
    <property type="match status" value="1"/>
</dbReference>
<keyword evidence="4 7" id="KW-0238">DNA-binding</keyword>
<feature type="domain" description="Topo IIA-type catalytic" evidence="10">
    <location>
        <begin position="79"/>
        <end position="563"/>
    </location>
</feature>